<accession>A0ABQ5RNK7</accession>
<feature type="region of interest" description="Disordered" evidence="1">
    <location>
        <begin position="287"/>
        <end position="315"/>
    </location>
</feature>
<sequence>AVSPLRVEFSPWRFHRLMAIVSSLSDAGGSGAAATASAAVVTPPLWVTDAEYVAPVQLLSREGVGGRVAKWQPRSLSVWRGRVFLSAEQGQAEALESRSYWRGWRLMELSPDQVGGVDNAVALVPEGVRRELVSECPEALVLRLGDAREVAALRRGLNRSAALVESVAGLLEEDEDETADSATTSTSAMKTGSGSGDGGTNSFETKGGIGSTGGLGVTKDLLDELLAHRDLFELTGSLASLELRLNGRPPRAWRAIRRLALAEPPPLPGAGDLSGAAAAVRGEEVTGSMYQKSESHAGTDVEAPSHRHGGSVSSFSDFGGPLTSIASSGLKPTGQPSSVSAGLVARGAAGEGDTTAAVPSPVAAAAAAAAVVPGPSSQHGGSRVPGGSDTSSEVEFADAADYDDYDGGGGSASGGDEYSADEQQERLRELTLEQEVPLLAVALTSAAVRVQYSADRLAVGLRMHALRIDNELMGSALGSQFAVLAVSSSTSAAAAAAAAAGVKVAEVPGVAAAAAAPGESNVGGSGGVGDVGDGKEDGAPLVRLEFSSYSSTSSKYKGLDTEITLQLAALTLTCHRPTVAALMGLGTDMAYAINLLEAEKNAAAPPQPLQPQPPPAAAAAVAEPPVAAAVVRSGGEGRTLLRLRISMARLQLLMPYEV</sequence>
<gene>
    <name evidence="2" type="ORF">VaNZ11_000965</name>
</gene>
<feature type="compositionally biased region" description="Low complexity" evidence="1">
    <location>
        <begin position="180"/>
        <end position="192"/>
    </location>
</feature>
<dbReference type="EMBL" id="BSDZ01000003">
    <property type="protein sequence ID" value="GLI59140.1"/>
    <property type="molecule type" value="Genomic_DNA"/>
</dbReference>
<feature type="region of interest" description="Disordered" evidence="1">
    <location>
        <begin position="172"/>
        <end position="210"/>
    </location>
</feature>
<organism evidence="2 3">
    <name type="scientific">Volvox africanus</name>
    <dbReference type="NCBI Taxonomy" id="51714"/>
    <lineage>
        <taxon>Eukaryota</taxon>
        <taxon>Viridiplantae</taxon>
        <taxon>Chlorophyta</taxon>
        <taxon>core chlorophytes</taxon>
        <taxon>Chlorophyceae</taxon>
        <taxon>CS clade</taxon>
        <taxon>Chlamydomonadales</taxon>
        <taxon>Volvocaceae</taxon>
        <taxon>Volvox</taxon>
    </lineage>
</organism>
<feature type="compositionally biased region" description="Basic and acidic residues" evidence="1">
    <location>
        <begin position="293"/>
        <end position="305"/>
    </location>
</feature>
<dbReference type="PANTHER" id="PTHR45523:SF1">
    <property type="entry name" value="TETRATRICOPEPTIDE REPEAT (TPR)-CONTAINING PROTEIN"/>
    <property type="match status" value="1"/>
</dbReference>
<protein>
    <recommendedName>
        <fullName evidence="4">Vacuolar protein sorting-associated protein 13 DH-like domain-containing protein</fullName>
    </recommendedName>
</protein>
<keyword evidence="3" id="KW-1185">Reference proteome</keyword>
<dbReference type="Proteomes" id="UP001165090">
    <property type="component" value="Unassembled WGS sequence"/>
</dbReference>
<dbReference type="PANTHER" id="PTHR45523">
    <property type="entry name" value="TETRATRICOPEPTIDE REPEAT (TPR)-CONTAINING PROTEIN-RELATED"/>
    <property type="match status" value="1"/>
</dbReference>
<name>A0ABQ5RNK7_9CHLO</name>
<proteinExistence type="predicted"/>
<evidence type="ECO:0000313" key="2">
    <source>
        <dbReference type="EMBL" id="GLI59140.1"/>
    </source>
</evidence>
<feature type="non-terminal residue" evidence="2">
    <location>
        <position position="1"/>
    </location>
</feature>
<comment type="caution">
    <text evidence="2">The sequence shown here is derived from an EMBL/GenBank/DDBJ whole genome shotgun (WGS) entry which is preliminary data.</text>
</comment>
<reference evidence="2 3" key="1">
    <citation type="journal article" date="2023" name="IScience">
        <title>Expanded male sex-determining region conserved during the evolution of homothallism in the green alga Volvox.</title>
        <authorList>
            <person name="Yamamoto K."/>
            <person name="Matsuzaki R."/>
            <person name="Mahakham W."/>
            <person name="Heman W."/>
            <person name="Sekimoto H."/>
            <person name="Kawachi M."/>
            <person name="Minakuchi Y."/>
            <person name="Toyoda A."/>
            <person name="Nozaki H."/>
        </authorList>
    </citation>
    <scope>NUCLEOTIDE SEQUENCE [LARGE SCALE GENOMIC DNA]</scope>
    <source>
        <strain evidence="2 3">NIES-4468</strain>
    </source>
</reference>
<feature type="region of interest" description="Disordered" evidence="1">
    <location>
        <begin position="373"/>
        <end position="392"/>
    </location>
</feature>
<feature type="non-terminal residue" evidence="2">
    <location>
        <position position="658"/>
    </location>
</feature>
<evidence type="ECO:0000313" key="3">
    <source>
        <dbReference type="Proteomes" id="UP001165090"/>
    </source>
</evidence>
<feature type="region of interest" description="Disordered" evidence="1">
    <location>
        <begin position="400"/>
        <end position="424"/>
    </location>
</feature>
<evidence type="ECO:0000256" key="1">
    <source>
        <dbReference type="SAM" id="MobiDB-lite"/>
    </source>
</evidence>
<evidence type="ECO:0008006" key="4">
    <source>
        <dbReference type="Google" id="ProtNLM"/>
    </source>
</evidence>